<dbReference type="Pfam" id="PF00563">
    <property type="entry name" value="EAL"/>
    <property type="match status" value="1"/>
</dbReference>
<dbReference type="Pfam" id="PF00990">
    <property type="entry name" value="GGDEF"/>
    <property type="match status" value="1"/>
</dbReference>
<dbReference type="OrthoDB" id="9813903at2"/>
<dbReference type="InterPro" id="IPR000014">
    <property type="entry name" value="PAS"/>
</dbReference>
<dbReference type="CDD" id="cd00130">
    <property type="entry name" value="PAS"/>
    <property type="match status" value="1"/>
</dbReference>
<dbReference type="PROSITE" id="PS50883">
    <property type="entry name" value="EAL"/>
    <property type="match status" value="1"/>
</dbReference>
<dbReference type="GeneID" id="87756017"/>
<evidence type="ECO:0000313" key="4">
    <source>
        <dbReference type="Proteomes" id="UP000199689"/>
    </source>
</evidence>
<dbReference type="Gene3D" id="3.30.70.270">
    <property type="match status" value="1"/>
</dbReference>
<dbReference type="PANTHER" id="PTHR33121:SF70">
    <property type="entry name" value="SIGNALING PROTEIN YKOW"/>
    <property type="match status" value="1"/>
</dbReference>
<dbReference type="Gene3D" id="3.20.20.450">
    <property type="entry name" value="EAL domain"/>
    <property type="match status" value="1"/>
</dbReference>
<name>A0A1G5VYM2_9FIRM</name>
<dbReference type="Gene3D" id="3.30.450.20">
    <property type="entry name" value="PAS domain"/>
    <property type="match status" value="1"/>
</dbReference>
<keyword evidence="4" id="KW-1185">Reference proteome</keyword>
<dbReference type="Proteomes" id="UP000199689">
    <property type="component" value="Unassembled WGS sequence"/>
</dbReference>
<dbReference type="SMART" id="SM00052">
    <property type="entry name" value="EAL"/>
    <property type="match status" value="1"/>
</dbReference>
<dbReference type="Pfam" id="PF08447">
    <property type="entry name" value="PAS_3"/>
    <property type="match status" value="1"/>
</dbReference>
<proteinExistence type="predicted"/>
<reference evidence="3 4" key="1">
    <citation type="submission" date="2016-10" db="EMBL/GenBank/DDBJ databases">
        <authorList>
            <person name="de Groot N.N."/>
        </authorList>
    </citation>
    <scope>NUCLEOTIDE SEQUENCE [LARGE SCALE GENOMIC DNA]</scope>
    <source>
        <strain evidence="3 4">DSM 15230</strain>
    </source>
</reference>
<dbReference type="InterPro" id="IPR035919">
    <property type="entry name" value="EAL_sf"/>
</dbReference>
<dbReference type="NCBIfam" id="TIGR00229">
    <property type="entry name" value="sensory_box"/>
    <property type="match status" value="1"/>
</dbReference>
<sequence>MTQEQIQHLVLQQMPEHLPGGILIYRDNKREEILYANSWLISMMGCSSFMDFMELTGGTFANLVHPDDREGVERDIREQIAGSRSKLDFVNYRIIRKDGSIRRVEEFGHRVFIPGVGTVFYVFFLDNDTKYKVYDMDSLTGLPGKTRFLKHASVVMKLASLDSKAPKMALVYVDIRNFHLYNMRNGSEKGNQFLIRMAKVLKGNFPNKLISRFEDDHFVILTSLPSLKKQIPVITGQIHGLYDASHLDVKFGICPVDDYTMPLEVGCSRARMACDTIKEFPDKHVCFYTQSMGDARNLRNYIIDHFREAMEKHWIQVYFQPVIRTVSGTLASMEALSRWMDPQKGKINPGVFVPLLEDSRQVRKLDMYVLEEICRLYQSQKEQGKTLIPVSFNLSRGDFFQESVFDEVEEIRKRYQVPRNMLYVEITESLLVYEGDILYQEIERFRQAGYEVWMDDFGSGYSSLNTLKNYSFDEIKIDMAFLAHFTDKSQNIIQAIIRMAKKIGMHTLMEGVETSEQVEFAKSIGCEQLQGYYYGRPMPFEELKRVCQDKHWQVETPQLRKYYGSLGAIDFLIDKPMAVVEVTNHRIRYLFVNEEYRKTLQSIGIMSLEKNEEFVNDQAGPTSKNMQRMLADVINSHTEEALTYTLNGRYVKLEANYLASHGQHHLVQLYLTNITMQTERKFSENLDQVTRNLLSLYQMVFLVDMEKDTAVPLIINTPFQEHFYQKRVGIQAMVKQYAETMIHPEDRERFLAFNESESMMNRIRQNPEGTISGVFRTLGNDEKCHWDIHSIFPTMLNGKIYLLYTTRISPLENELNIACTSSREEKET</sequence>
<dbReference type="GO" id="GO:0071111">
    <property type="term" value="F:cyclic-guanylate-specific phosphodiesterase activity"/>
    <property type="evidence" value="ECO:0007669"/>
    <property type="project" value="InterPro"/>
</dbReference>
<evidence type="ECO:0000313" key="3">
    <source>
        <dbReference type="EMBL" id="SDA50814.1"/>
    </source>
</evidence>
<dbReference type="InterPro" id="IPR013655">
    <property type="entry name" value="PAS_fold_3"/>
</dbReference>
<dbReference type="PROSITE" id="PS50887">
    <property type="entry name" value="GGDEF"/>
    <property type="match status" value="1"/>
</dbReference>
<accession>A0A1G5VYM2</accession>
<evidence type="ECO:0000259" key="1">
    <source>
        <dbReference type="PROSITE" id="PS50883"/>
    </source>
</evidence>
<dbReference type="InterPro" id="IPR000160">
    <property type="entry name" value="GGDEF_dom"/>
</dbReference>
<dbReference type="SUPFAM" id="SSF141868">
    <property type="entry name" value="EAL domain-like"/>
    <property type="match status" value="1"/>
</dbReference>
<evidence type="ECO:0000259" key="2">
    <source>
        <dbReference type="PROSITE" id="PS50887"/>
    </source>
</evidence>
<dbReference type="EMBL" id="FMXA01000011">
    <property type="protein sequence ID" value="SDA50814.1"/>
    <property type="molecule type" value="Genomic_DNA"/>
</dbReference>
<dbReference type="STRING" id="209880.SAMN02910343_00989"/>
<dbReference type="CDD" id="cd01948">
    <property type="entry name" value="EAL"/>
    <property type="match status" value="1"/>
</dbReference>
<dbReference type="InterPro" id="IPR050706">
    <property type="entry name" value="Cyclic-di-GMP_PDE-like"/>
</dbReference>
<dbReference type="AlphaFoldDB" id="A0A1G5VYM2"/>
<dbReference type="RefSeq" id="WP_091364480.1">
    <property type="nucleotide sequence ID" value="NZ_FMXA01000011.1"/>
</dbReference>
<organism evidence="3 4">
    <name type="scientific">Allisonella histaminiformans</name>
    <dbReference type="NCBI Taxonomy" id="209880"/>
    <lineage>
        <taxon>Bacteria</taxon>
        <taxon>Bacillati</taxon>
        <taxon>Bacillota</taxon>
        <taxon>Negativicutes</taxon>
        <taxon>Veillonellales</taxon>
        <taxon>Veillonellaceae</taxon>
        <taxon>Allisonella</taxon>
    </lineage>
</organism>
<gene>
    <name evidence="3" type="ORF">SAMN02910343_00989</name>
</gene>
<dbReference type="InterPro" id="IPR001633">
    <property type="entry name" value="EAL_dom"/>
</dbReference>
<dbReference type="SUPFAM" id="SSF55785">
    <property type="entry name" value="PYP-like sensor domain (PAS domain)"/>
    <property type="match status" value="1"/>
</dbReference>
<dbReference type="PANTHER" id="PTHR33121">
    <property type="entry name" value="CYCLIC DI-GMP PHOSPHODIESTERASE PDEF"/>
    <property type="match status" value="1"/>
</dbReference>
<feature type="domain" description="GGDEF" evidence="2">
    <location>
        <begin position="166"/>
        <end position="290"/>
    </location>
</feature>
<feature type="domain" description="EAL" evidence="1">
    <location>
        <begin position="299"/>
        <end position="551"/>
    </location>
</feature>
<dbReference type="InterPro" id="IPR043128">
    <property type="entry name" value="Rev_trsase/Diguanyl_cyclase"/>
</dbReference>
<dbReference type="InterPro" id="IPR035965">
    <property type="entry name" value="PAS-like_dom_sf"/>
</dbReference>
<dbReference type="InterPro" id="IPR029787">
    <property type="entry name" value="Nucleotide_cyclase"/>
</dbReference>
<protein>
    <submittedName>
        <fullName evidence="3">PAS domain S-box-containing protein</fullName>
    </submittedName>
</protein>
<dbReference type="SMART" id="SM00267">
    <property type="entry name" value="GGDEF"/>
    <property type="match status" value="1"/>
</dbReference>
<dbReference type="SUPFAM" id="SSF55073">
    <property type="entry name" value="Nucleotide cyclase"/>
    <property type="match status" value="1"/>
</dbReference>